<accession>A0A484NDW4</accession>
<protein>
    <submittedName>
        <fullName evidence="1">Uncharacterized protein</fullName>
    </submittedName>
</protein>
<sequence>MGLGEPIYFGPFLLLPPVWDLEESQQTSPHPRTTQLPTSPPAVIPFFFSLSANHLAPPHTLCGTRRPTSCREDFRRKARTADLSFAGLHHLIHQIILYRRGYNFTGHAARPPLVGKTFDTRHHLQILFLGLGPSYTVTPRFFPHCTVRYSRPQEPGLRYHMLGLRVPSPQPRISMILSALGQALTDLFLGTSQKASY</sequence>
<dbReference type="AlphaFoldDB" id="A0A484NDW4"/>
<dbReference type="EMBL" id="OOIL02006618">
    <property type="protein sequence ID" value="VFQ98717.1"/>
    <property type="molecule type" value="Genomic_DNA"/>
</dbReference>
<name>A0A484NDW4_9ASTE</name>
<evidence type="ECO:0000313" key="2">
    <source>
        <dbReference type="Proteomes" id="UP000595140"/>
    </source>
</evidence>
<organism evidence="1 2">
    <name type="scientific">Cuscuta campestris</name>
    <dbReference type="NCBI Taxonomy" id="132261"/>
    <lineage>
        <taxon>Eukaryota</taxon>
        <taxon>Viridiplantae</taxon>
        <taxon>Streptophyta</taxon>
        <taxon>Embryophyta</taxon>
        <taxon>Tracheophyta</taxon>
        <taxon>Spermatophyta</taxon>
        <taxon>Magnoliopsida</taxon>
        <taxon>eudicotyledons</taxon>
        <taxon>Gunneridae</taxon>
        <taxon>Pentapetalae</taxon>
        <taxon>asterids</taxon>
        <taxon>lamiids</taxon>
        <taxon>Solanales</taxon>
        <taxon>Convolvulaceae</taxon>
        <taxon>Cuscuteae</taxon>
        <taxon>Cuscuta</taxon>
        <taxon>Cuscuta subgen. Grammica</taxon>
        <taxon>Cuscuta sect. Cleistogrammica</taxon>
    </lineage>
</organism>
<evidence type="ECO:0000313" key="1">
    <source>
        <dbReference type="EMBL" id="VFQ98717.1"/>
    </source>
</evidence>
<dbReference type="Proteomes" id="UP000595140">
    <property type="component" value="Unassembled WGS sequence"/>
</dbReference>
<reference evidence="1 2" key="1">
    <citation type="submission" date="2018-04" db="EMBL/GenBank/DDBJ databases">
        <authorList>
            <person name="Vogel A."/>
        </authorList>
    </citation>
    <scope>NUCLEOTIDE SEQUENCE [LARGE SCALE GENOMIC DNA]</scope>
</reference>
<proteinExistence type="predicted"/>
<keyword evidence="2" id="KW-1185">Reference proteome</keyword>
<gene>
    <name evidence="1" type="ORF">CCAM_LOCUS40493</name>
</gene>